<organism evidence="1 2">
    <name type="scientific">Anaerocolumna sedimenticola</name>
    <dbReference type="NCBI Taxonomy" id="2696063"/>
    <lineage>
        <taxon>Bacteria</taxon>
        <taxon>Bacillati</taxon>
        <taxon>Bacillota</taxon>
        <taxon>Clostridia</taxon>
        <taxon>Lachnospirales</taxon>
        <taxon>Lachnospiraceae</taxon>
        <taxon>Anaerocolumna</taxon>
    </lineage>
</organism>
<dbReference type="KEGG" id="anr:Ana3638_12805"/>
<evidence type="ECO:0000313" key="2">
    <source>
        <dbReference type="Proteomes" id="UP000464314"/>
    </source>
</evidence>
<dbReference type="RefSeq" id="WP_161838372.1">
    <property type="nucleotide sequence ID" value="NZ_CP048000.1"/>
</dbReference>
<dbReference type="EMBL" id="CP048000">
    <property type="protein sequence ID" value="QHQ61547.1"/>
    <property type="molecule type" value="Genomic_DNA"/>
</dbReference>
<dbReference type="Gene3D" id="3.40.190.10">
    <property type="entry name" value="Periplasmic binding protein-like II"/>
    <property type="match status" value="2"/>
</dbReference>
<proteinExistence type="predicted"/>
<dbReference type="Proteomes" id="UP000464314">
    <property type="component" value="Chromosome"/>
</dbReference>
<evidence type="ECO:0000313" key="1">
    <source>
        <dbReference type="EMBL" id="QHQ61547.1"/>
    </source>
</evidence>
<dbReference type="InterPro" id="IPR050490">
    <property type="entry name" value="Bact_solute-bd_prot1"/>
</dbReference>
<name>A0A6P1TML3_9FIRM</name>
<dbReference type="AlphaFoldDB" id="A0A6P1TML3"/>
<reference evidence="1 2" key="1">
    <citation type="submission" date="2020-01" db="EMBL/GenBank/DDBJ databases">
        <title>Genome analysis of Anaerocolumna sp. CBA3638.</title>
        <authorList>
            <person name="Kim J."/>
            <person name="Roh S.W."/>
        </authorList>
    </citation>
    <scope>NUCLEOTIDE SEQUENCE [LARGE SCALE GENOMIC DNA]</scope>
    <source>
        <strain evidence="1 2">CBA3638</strain>
    </source>
</reference>
<dbReference type="PANTHER" id="PTHR43649">
    <property type="entry name" value="ARABINOSE-BINDING PROTEIN-RELATED"/>
    <property type="match status" value="1"/>
</dbReference>
<dbReference type="Pfam" id="PF01547">
    <property type="entry name" value="SBP_bac_1"/>
    <property type="match status" value="1"/>
</dbReference>
<sequence length="362" mass="39998">MLHVINSKMMINLIYQKREDLKDGDNIIKTRLASGKMSDICIYNSGSMFSALNPTEYFTDISGDEAVSRLDDTYKSTVTVNGGVYGVPFSSAQAGAILYYKPDYEELDLNVPKTWDEFLANCDTLQKAGKTALIGTFGDSWTSQLIFLGDNFNILAAEPDFPAEFEAGEAKYATTKAGLESFQKMADVQKYYNEDYLAATYDDGVDMLANGEGSQWVMLTQSLSSMYTLYPDKVKDIGVFAIPGDDANNNGLTVWMPTSLYVNNSSKNKDAALAFINFYTTDEALDAYTSAVLPDGPYLIKGYNLPDNAYDAVKTDMQAYFDKGNTQVALEFLTSVKGANCPAIAGDEFRHHSFINRRTSKL</sequence>
<dbReference type="SUPFAM" id="SSF53850">
    <property type="entry name" value="Periplasmic binding protein-like II"/>
    <property type="match status" value="1"/>
</dbReference>
<dbReference type="PANTHER" id="PTHR43649:SF12">
    <property type="entry name" value="DIACETYLCHITOBIOSE BINDING PROTEIN DASA"/>
    <property type="match status" value="1"/>
</dbReference>
<dbReference type="InterPro" id="IPR006059">
    <property type="entry name" value="SBP"/>
</dbReference>
<protein>
    <submittedName>
        <fullName evidence="1">Extracellular solute-binding protein</fullName>
    </submittedName>
</protein>
<gene>
    <name evidence="1" type="ORF">Ana3638_12805</name>
</gene>
<keyword evidence="2" id="KW-1185">Reference proteome</keyword>
<accession>A0A6P1TML3</accession>